<evidence type="ECO:0000259" key="1">
    <source>
        <dbReference type="Pfam" id="PF18139"/>
    </source>
</evidence>
<dbReference type="AlphaFoldDB" id="A0A914HW68"/>
<feature type="domain" description="TRPM SLOG" evidence="1">
    <location>
        <begin position="90"/>
        <end position="163"/>
    </location>
</feature>
<dbReference type="PANTHER" id="PTHR13800:SF1">
    <property type="entry name" value="TRANSIENT RECEPTOR POTENTIAL CATION CHANNEL TRPM"/>
    <property type="match status" value="1"/>
</dbReference>
<dbReference type="InterPro" id="IPR050927">
    <property type="entry name" value="TRPM"/>
</dbReference>
<dbReference type="GO" id="GO:0030001">
    <property type="term" value="P:metal ion transport"/>
    <property type="evidence" value="ECO:0007669"/>
    <property type="project" value="TreeGrafter"/>
</dbReference>
<dbReference type="PANTHER" id="PTHR13800">
    <property type="entry name" value="TRANSIENT RECEPTOR POTENTIAL CATION CHANNEL, SUBFAMILY M, MEMBER 6"/>
    <property type="match status" value="1"/>
</dbReference>
<evidence type="ECO:0000313" key="3">
    <source>
        <dbReference type="WBParaSite" id="Gr19_v10_g4718.t1"/>
    </source>
</evidence>
<sequence>MAVALEQAIPTSKIHNKIVSVGIAPWGLLKRREDFVGRDKSCPLSSAKLSSQNTFGVLNNRGIRNFLLVDNGTVGRFKADIISSAVVWRTYTIRAVLDYMTTTPKVPVVICDGSGRASNLLAFAHRYIQEDGKPVCFSNLSEGVRPQLLSIIEDVFFYDKHDAHFSYYGHFGMRSPTKFAHCLSPWGGLETGCGLCHSDCSFEGHNLSPVEQLSLAFAWNRVDNGTGLAQYGAQQRNDGGNGLLDD</sequence>
<reference evidence="3" key="1">
    <citation type="submission" date="2022-11" db="UniProtKB">
        <authorList>
            <consortium name="WormBaseParasite"/>
        </authorList>
    </citation>
    <scope>IDENTIFICATION</scope>
</reference>
<dbReference type="Pfam" id="PF18139">
    <property type="entry name" value="LSDAT_euk"/>
    <property type="match status" value="2"/>
</dbReference>
<keyword evidence="2" id="KW-1185">Reference proteome</keyword>
<proteinExistence type="predicted"/>
<dbReference type="GO" id="GO:0005886">
    <property type="term" value="C:plasma membrane"/>
    <property type="evidence" value="ECO:0007669"/>
    <property type="project" value="TreeGrafter"/>
</dbReference>
<dbReference type="Proteomes" id="UP000887572">
    <property type="component" value="Unplaced"/>
</dbReference>
<organism evidence="2 3">
    <name type="scientific">Globodera rostochiensis</name>
    <name type="common">Golden nematode worm</name>
    <name type="synonym">Heterodera rostochiensis</name>
    <dbReference type="NCBI Taxonomy" id="31243"/>
    <lineage>
        <taxon>Eukaryota</taxon>
        <taxon>Metazoa</taxon>
        <taxon>Ecdysozoa</taxon>
        <taxon>Nematoda</taxon>
        <taxon>Chromadorea</taxon>
        <taxon>Rhabditida</taxon>
        <taxon>Tylenchina</taxon>
        <taxon>Tylenchomorpha</taxon>
        <taxon>Tylenchoidea</taxon>
        <taxon>Heteroderidae</taxon>
        <taxon>Heteroderinae</taxon>
        <taxon>Globodera</taxon>
    </lineage>
</organism>
<dbReference type="GO" id="GO:0005261">
    <property type="term" value="F:monoatomic cation channel activity"/>
    <property type="evidence" value="ECO:0007669"/>
    <property type="project" value="TreeGrafter"/>
</dbReference>
<name>A0A914HW68_GLORO</name>
<evidence type="ECO:0000313" key="2">
    <source>
        <dbReference type="Proteomes" id="UP000887572"/>
    </source>
</evidence>
<protein>
    <submittedName>
        <fullName evidence="3">TRPM SLOG domain-containing protein</fullName>
    </submittedName>
</protein>
<feature type="domain" description="TRPM SLOG" evidence="1">
    <location>
        <begin position="12"/>
        <end position="82"/>
    </location>
</feature>
<dbReference type="InterPro" id="IPR041491">
    <property type="entry name" value="TRPM_SLOG"/>
</dbReference>
<accession>A0A914HW68</accession>
<dbReference type="WBParaSite" id="Gr19_v10_g4718.t1">
    <property type="protein sequence ID" value="Gr19_v10_g4718.t1"/>
    <property type="gene ID" value="Gr19_v10_g4718"/>
</dbReference>